<evidence type="ECO:0000259" key="4">
    <source>
        <dbReference type="PROSITE" id="PS51384"/>
    </source>
</evidence>
<feature type="transmembrane region" description="Helical" evidence="2">
    <location>
        <begin position="271"/>
        <end position="294"/>
    </location>
</feature>
<evidence type="ECO:0000313" key="5">
    <source>
        <dbReference type="EMBL" id="CAE7481829.1"/>
    </source>
</evidence>
<dbReference type="OrthoDB" id="167398at2759"/>
<dbReference type="InterPro" id="IPR039261">
    <property type="entry name" value="FNR_nucleotide-bd"/>
</dbReference>
<dbReference type="AlphaFoldDB" id="A0A812SKX8"/>
<evidence type="ECO:0000256" key="2">
    <source>
        <dbReference type="SAM" id="Phobius"/>
    </source>
</evidence>
<gene>
    <name evidence="5" type="primary">Duox2</name>
    <name evidence="5" type="ORF">SNAT2548_LOCUS27051</name>
</gene>
<feature type="transmembrane region" description="Helical" evidence="2">
    <location>
        <begin position="241"/>
        <end position="259"/>
    </location>
</feature>
<feature type="transmembrane region" description="Helical" evidence="2">
    <location>
        <begin position="207"/>
        <end position="229"/>
    </location>
</feature>
<dbReference type="PANTHER" id="PTHR11972">
    <property type="entry name" value="NADPH OXIDASE"/>
    <property type="match status" value="1"/>
</dbReference>
<feature type="signal peptide" evidence="3">
    <location>
        <begin position="1"/>
        <end position="21"/>
    </location>
</feature>
<proteinExistence type="predicted"/>
<feature type="transmembrane region" description="Helical" evidence="2">
    <location>
        <begin position="306"/>
        <end position="325"/>
    </location>
</feature>
<evidence type="ECO:0000256" key="1">
    <source>
        <dbReference type="ARBA" id="ARBA00023002"/>
    </source>
</evidence>
<dbReference type="EMBL" id="CAJNDS010002453">
    <property type="protein sequence ID" value="CAE7481829.1"/>
    <property type="molecule type" value="Genomic_DNA"/>
</dbReference>
<dbReference type="SUPFAM" id="SSF52343">
    <property type="entry name" value="Ferredoxin reductase-like, C-terminal NADP-linked domain"/>
    <property type="match status" value="1"/>
</dbReference>
<keyword evidence="1" id="KW-0560">Oxidoreductase</keyword>
<feature type="chain" id="PRO_5032744008" evidence="3">
    <location>
        <begin position="22"/>
        <end position="705"/>
    </location>
</feature>
<dbReference type="PROSITE" id="PS51384">
    <property type="entry name" value="FAD_FR"/>
    <property type="match status" value="1"/>
</dbReference>
<keyword evidence="2" id="KW-0812">Transmembrane</keyword>
<dbReference type="InterPro" id="IPR050369">
    <property type="entry name" value="RBOH/FRE"/>
</dbReference>
<protein>
    <submittedName>
        <fullName evidence="5">Duox2 protein</fullName>
    </submittedName>
</protein>
<dbReference type="InterPro" id="IPR013112">
    <property type="entry name" value="FAD-bd_8"/>
</dbReference>
<evidence type="ECO:0000256" key="3">
    <source>
        <dbReference type="SAM" id="SignalP"/>
    </source>
</evidence>
<sequence length="705" mass="76047">MALLAWACAILGLAVVHLVHLAHPLVHRFPSLARAAWCWPMKEPRCVLPKVTGGACLHEGREVLELRPGESCIPSCMTGTLAGSCTELTCPPSGPEPTCLDDLQTAAWWNLCSYGSECQDVLELGTPRWETFGHFSCGPLGPSACESVVEGSAAPKTESILQSLDTATVAAFCVLALIARFSRLTSDCVSYSWVRSNFARACCTKGFLHWSMANAFGVLSIAIVCLWLCLLPLAHRSTGTAAGLSTLLTVAWAFSRAGVHDYVLMSRENAWRIHYSCGALTIVIGSVHGALNLAEQGLLRVLSSPHWLCGVLSLVAMVLAVLPATVRTLRYDRFKQIHFMGIVGYMLALAHMLGHALHMRTLASVLMAAFSACILVWYVAQKWYVYMSSCQVEIQHAKVTSDRSGEYLFLSLAAKDFSFKPGQWGHLLAVQVSSVPHPFTLIPGEGNANVQIFIRTHGEFTGKLAKACQGPDLPRLKLQGPYGLSRVPSWGRSGISATSRTVFVLGGIGVTPALSLVPVAAQSTKVPVFWSLRSPALLHRVTPLLEPYVDPAKSRIQLTLSPQDPQACMQACATLKPAHDKLDVSSWLVQLGQDFAQEGISEAMIFVCGPPALVAATSASVRQNAGGFVWHMHMEQFHFLPSCLWGSSPSSRREDPPIQCRDPQIVGVQSVMPGVQMARGDRGGANTTCAAFCGPRLSSLMSCGT</sequence>
<keyword evidence="2" id="KW-1133">Transmembrane helix</keyword>
<feature type="transmembrane region" description="Helical" evidence="2">
    <location>
        <begin position="361"/>
        <end position="380"/>
    </location>
</feature>
<feature type="domain" description="FAD-binding FR-type" evidence="4">
    <location>
        <begin position="387"/>
        <end position="488"/>
    </location>
</feature>
<reference evidence="5" key="1">
    <citation type="submission" date="2021-02" db="EMBL/GenBank/DDBJ databases">
        <authorList>
            <person name="Dougan E. K."/>
            <person name="Rhodes N."/>
            <person name="Thang M."/>
            <person name="Chan C."/>
        </authorList>
    </citation>
    <scope>NUCLEOTIDE SEQUENCE</scope>
</reference>
<dbReference type="Gene3D" id="3.40.50.80">
    <property type="entry name" value="Nucleotide-binding domain of ferredoxin-NADP reductase (FNR) module"/>
    <property type="match status" value="1"/>
</dbReference>
<keyword evidence="6" id="KW-1185">Reference proteome</keyword>
<keyword evidence="2" id="KW-0472">Membrane</keyword>
<dbReference type="Proteomes" id="UP000604046">
    <property type="component" value="Unassembled WGS sequence"/>
</dbReference>
<name>A0A812SKX8_9DINO</name>
<evidence type="ECO:0000313" key="6">
    <source>
        <dbReference type="Proteomes" id="UP000604046"/>
    </source>
</evidence>
<organism evidence="5 6">
    <name type="scientific">Symbiodinium natans</name>
    <dbReference type="NCBI Taxonomy" id="878477"/>
    <lineage>
        <taxon>Eukaryota</taxon>
        <taxon>Sar</taxon>
        <taxon>Alveolata</taxon>
        <taxon>Dinophyceae</taxon>
        <taxon>Suessiales</taxon>
        <taxon>Symbiodiniaceae</taxon>
        <taxon>Symbiodinium</taxon>
    </lineage>
</organism>
<dbReference type="GO" id="GO:0016175">
    <property type="term" value="F:superoxide-generating NAD(P)H oxidase activity"/>
    <property type="evidence" value="ECO:0007669"/>
    <property type="project" value="TreeGrafter"/>
</dbReference>
<dbReference type="GO" id="GO:0005886">
    <property type="term" value="C:plasma membrane"/>
    <property type="evidence" value="ECO:0007669"/>
    <property type="project" value="TreeGrafter"/>
</dbReference>
<feature type="transmembrane region" description="Helical" evidence="2">
    <location>
        <begin position="337"/>
        <end position="354"/>
    </location>
</feature>
<dbReference type="CDD" id="cd06186">
    <property type="entry name" value="NOX_Duox_like_FAD_NADP"/>
    <property type="match status" value="1"/>
</dbReference>
<accession>A0A812SKX8</accession>
<dbReference type="PANTHER" id="PTHR11972:SF69">
    <property type="entry name" value="FERRIC REDUCTION OXIDASE 6-RELATED"/>
    <property type="match status" value="1"/>
</dbReference>
<dbReference type="Pfam" id="PF08022">
    <property type="entry name" value="FAD_binding_8"/>
    <property type="match status" value="1"/>
</dbReference>
<keyword evidence="3" id="KW-0732">Signal</keyword>
<comment type="caution">
    <text evidence="5">The sequence shown here is derived from an EMBL/GenBank/DDBJ whole genome shotgun (WGS) entry which is preliminary data.</text>
</comment>
<dbReference type="InterPro" id="IPR017927">
    <property type="entry name" value="FAD-bd_FR_type"/>
</dbReference>